<protein>
    <submittedName>
        <fullName evidence="1">Os08g0367850 protein</fullName>
    </submittedName>
</protein>
<dbReference type="Gramene" id="Os08t0367850-01">
    <property type="protein sequence ID" value="Os08t0367850-01"/>
    <property type="gene ID" value="Os08g0367850"/>
</dbReference>
<dbReference type="PaxDb" id="39947-A0A0P0XFX6"/>
<name>A0A0P0XFX6_ORYSJ</name>
<organism evidence="1 2">
    <name type="scientific">Oryza sativa subsp. japonica</name>
    <name type="common">Rice</name>
    <dbReference type="NCBI Taxonomy" id="39947"/>
    <lineage>
        <taxon>Eukaryota</taxon>
        <taxon>Viridiplantae</taxon>
        <taxon>Streptophyta</taxon>
        <taxon>Embryophyta</taxon>
        <taxon>Tracheophyta</taxon>
        <taxon>Spermatophyta</taxon>
        <taxon>Magnoliopsida</taxon>
        <taxon>Liliopsida</taxon>
        <taxon>Poales</taxon>
        <taxon>Poaceae</taxon>
        <taxon>BOP clade</taxon>
        <taxon>Oryzoideae</taxon>
        <taxon>Oryzeae</taxon>
        <taxon>Oryzinae</taxon>
        <taxon>Oryza</taxon>
        <taxon>Oryza sativa</taxon>
    </lineage>
</organism>
<gene>
    <name evidence="1" type="ordered locus">Os08g0367850</name>
    <name evidence="1" type="ORF">OSNPB_080367850</name>
</gene>
<dbReference type="EMBL" id="AP014964">
    <property type="protein sequence ID" value="BAT05152.1"/>
    <property type="molecule type" value="Genomic_DNA"/>
</dbReference>
<dbReference type="AlphaFoldDB" id="A0A0P0XFX6"/>
<reference evidence="1 2" key="3">
    <citation type="journal article" date="2013" name="Rice">
        <title>Improvement of the Oryza sativa Nipponbare reference genome using next generation sequence and optical map data.</title>
        <authorList>
            <person name="Kawahara Y."/>
            <person name="de la Bastide M."/>
            <person name="Hamilton J.P."/>
            <person name="Kanamori H."/>
            <person name="McCombie W.R."/>
            <person name="Ouyang S."/>
            <person name="Schwartz D.C."/>
            <person name="Tanaka T."/>
            <person name="Wu J."/>
            <person name="Zhou S."/>
            <person name="Childs K.L."/>
            <person name="Davidson R.M."/>
            <person name="Lin H."/>
            <person name="Quesada-Ocampo L."/>
            <person name="Vaillancourt B."/>
            <person name="Sakai H."/>
            <person name="Lee S.S."/>
            <person name="Kim J."/>
            <person name="Numa H."/>
            <person name="Itoh T."/>
            <person name="Buell C.R."/>
            <person name="Matsumoto T."/>
        </authorList>
    </citation>
    <scope>NUCLEOTIDE SEQUENCE [LARGE SCALE GENOMIC DNA]</scope>
    <source>
        <strain evidence="2">cv. Nipponbare</strain>
    </source>
</reference>
<dbReference type="InParanoid" id="A0A0P0XFX6"/>
<reference evidence="1 2" key="2">
    <citation type="journal article" date="2013" name="Plant Cell Physiol.">
        <title>Rice Annotation Project Database (RAP-DB): an integrative and interactive database for rice genomics.</title>
        <authorList>
            <person name="Sakai H."/>
            <person name="Lee S.S."/>
            <person name="Tanaka T."/>
            <person name="Numa H."/>
            <person name="Kim J."/>
            <person name="Kawahara Y."/>
            <person name="Wakimoto H."/>
            <person name="Yang C.C."/>
            <person name="Iwamoto M."/>
            <person name="Abe T."/>
            <person name="Yamada Y."/>
            <person name="Muto A."/>
            <person name="Inokuchi H."/>
            <person name="Ikemura T."/>
            <person name="Matsumoto T."/>
            <person name="Sasaki T."/>
            <person name="Itoh T."/>
        </authorList>
    </citation>
    <scope>NUCLEOTIDE SEQUENCE [LARGE SCALE GENOMIC DNA]</scope>
    <source>
        <strain evidence="2">cv. Nipponbare</strain>
    </source>
</reference>
<sequence length="80" mass="9356">MLHTCTMPPPLYLCLLTKYQKCKYILSTKYNLHIAGLFEHLMTNDQYGFLNNLHIAGLFEHLMTNDQYGLSISEYPLCLR</sequence>
<reference evidence="2" key="1">
    <citation type="journal article" date="2005" name="Nature">
        <title>The map-based sequence of the rice genome.</title>
        <authorList>
            <consortium name="International rice genome sequencing project (IRGSP)"/>
            <person name="Matsumoto T."/>
            <person name="Wu J."/>
            <person name="Kanamori H."/>
            <person name="Katayose Y."/>
            <person name="Fujisawa M."/>
            <person name="Namiki N."/>
            <person name="Mizuno H."/>
            <person name="Yamamoto K."/>
            <person name="Antonio B.A."/>
            <person name="Baba T."/>
            <person name="Sakata K."/>
            <person name="Nagamura Y."/>
            <person name="Aoki H."/>
            <person name="Arikawa K."/>
            <person name="Arita K."/>
            <person name="Bito T."/>
            <person name="Chiden Y."/>
            <person name="Fujitsuka N."/>
            <person name="Fukunaka R."/>
            <person name="Hamada M."/>
            <person name="Harada C."/>
            <person name="Hayashi A."/>
            <person name="Hijishita S."/>
            <person name="Honda M."/>
            <person name="Hosokawa S."/>
            <person name="Ichikawa Y."/>
            <person name="Idonuma A."/>
            <person name="Iijima M."/>
            <person name="Ikeda M."/>
            <person name="Ikeno M."/>
            <person name="Ito K."/>
            <person name="Ito S."/>
            <person name="Ito T."/>
            <person name="Ito Y."/>
            <person name="Ito Y."/>
            <person name="Iwabuchi A."/>
            <person name="Kamiya K."/>
            <person name="Karasawa W."/>
            <person name="Kurita K."/>
            <person name="Katagiri S."/>
            <person name="Kikuta A."/>
            <person name="Kobayashi H."/>
            <person name="Kobayashi N."/>
            <person name="Machita K."/>
            <person name="Maehara T."/>
            <person name="Masukawa M."/>
            <person name="Mizubayashi T."/>
            <person name="Mukai Y."/>
            <person name="Nagasaki H."/>
            <person name="Nagata Y."/>
            <person name="Naito S."/>
            <person name="Nakashima M."/>
            <person name="Nakama Y."/>
            <person name="Nakamichi Y."/>
            <person name="Nakamura M."/>
            <person name="Meguro A."/>
            <person name="Negishi M."/>
            <person name="Ohta I."/>
            <person name="Ohta T."/>
            <person name="Okamoto M."/>
            <person name="Ono N."/>
            <person name="Saji S."/>
            <person name="Sakaguchi M."/>
            <person name="Sakai K."/>
            <person name="Shibata M."/>
            <person name="Shimokawa T."/>
            <person name="Song J."/>
            <person name="Takazaki Y."/>
            <person name="Terasawa K."/>
            <person name="Tsugane M."/>
            <person name="Tsuji K."/>
            <person name="Ueda S."/>
            <person name="Waki K."/>
            <person name="Yamagata H."/>
            <person name="Yamamoto M."/>
            <person name="Yamamoto S."/>
            <person name="Yamane H."/>
            <person name="Yoshiki S."/>
            <person name="Yoshihara R."/>
            <person name="Yukawa K."/>
            <person name="Zhong H."/>
            <person name="Yano M."/>
            <person name="Yuan Q."/>
            <person name="Ouyang S."/>
            <person name="Liu J."/>
            <person name="Jones K.M."/>
            <person name="Gansberger K."/>
            <person name="Moffat K."/>
            <person name="Hill J."/>
            <person name="Bera J."/>
            <person name="Fadrosh D."/>
            <person name="Jin S."/>
            <person name="Johri S."/>
            <person name="Kim M."/>
            <person name="Overton L."/>
            <person name="Reardon M."/>
            <person name="Tsitrin T."/>
            <person name="Vuong H."/>
            <person name="Weaver B."/>
            <person name="Ciecko A."/>
            <person name="Tallon L."/>
            <person name="Jackson J."/>
            <person name="Pai G."/>
            <person name="Aken S.V."/>
            <person name="Utterback T."/>
            <person name="Reidmuller S."/>
            <person name="Feldblyum T."/>
            <person name="Hsiao J."/>
            <person name="Zismann V."/>
            <person name="Iobst S."/>
            <person name="de Vazeille A.R."/>
            <person name="Buell C.R."/>
            <person name="Ying K."/>
            <person name="Li Y."/>
            <person name="Lu T."/>
            <person name="Huang Y."/>
            <person name="Zhao Q."/>
            <person name="Feng Q."/>
            <person name="Zhang L."/>
            <person name="Zhu J."/>
            <person name="Weng Q."/>
            <person name="Mu J."/>
            <person name="Lu Y."/>
            <person name="Fan D."/>
            <person name="Liu Y."/>
            <person name="Guan J."/>
            <person name="Zhang Y."/>
            <person name="Yu S."/>
            <person name="Liu X."/>
            <person name="Zhang Y."/>
            <person name="Hong G."/>
            <person name="Han B."/>
            <person name="Choisne N."/>
            <person name="Demange N."/>
            <person name="Orjeda G."/>
            <person name="Samain S."/>
            <person name="Cattolico L."/>
            <person name="Pelletier E."/>
            <person name="Couloux A."/>
            <person name="Segurens B."/>
            <person name="Wincker P."/>
            <person name="D'Hont A."/>
            <person name="Scarpelli C."/>
            <person name="Weissenbach J."/>
            <person name="Salanoubat M."/>
            <person name="Quetier F."/>
            <person name="Yu Y."/>
            <person name="Kim H.R."/>
            <person name="Rambo T."/>
            <person name="Currie J."/>
            <person name="Collura K."/>
            <person name="Luo M."/>
            <person name="Yang T."/>
            <person name="Ammiraju J.S.S."/>
            <person name="Engler F."/>
            <person name="Soderlund C."/>
            <person name="Wing R.A."/>
            <person name="Palmer L.E."/>
            <person name="de la Bastide M."/>
            <person name="Spiegel L."/>
            <person name="Nascimento L."/>
            <person name="Zutavern T."/>
            <person name="O'Shaughnessy A."/>
            <person name="Dike S."/>
            <person name="Dedhia N."/>
            <person name="Preston R."/>
            <person name="Balija V."/>
            <person name="McCombie W.R."/>
            <person name="Chow T."/>
            <person name="Chen H."/>
            <person name="Chung M."/>
            <person name="Chen C."/>
            <person name="Shaw J."/>
            <person name="Wu H."/>
            <person name="Hsiao K."/>
            <person name="Chao Y."/>
            <person name="Chu M."/>
            <person name="Cheng C."/>
            <person name="Hour A."/>
            <person name="Lee P."/>
            <person name="Lin S."/>
            <person name="Lin Y."/>
            <person name="Liou J."/>
            <person name="Liu S."/>
            <person name="Hsing Y."/>
            <person name="Raghuvanshi S."/>
            <person name="Mohanty A."/>
            <person name="Bharti A.K."/>
            <person name="Gaur A."/>
            <person name="Gupta V."/>
            <person name="Kumar D."/>
            <person name="Ravi V."/>
            <person name="Vij S."/>
            <person name="Kapur A."/>
            <person name="Khurana P."/>
            <person name="Khurana P."/>
            <person name="Khurana J.P."/>
            <person name="Tyagi A.K."/>
            <person name="Gaikwad K."/>
            <person name="Singh A."/>
            <person name="Dalal V."/>
            <person name="Srivastava S."/>
            <person name="Dixit A."/>
            <person name="Pal A.K."/>
            <person name="Ghazi I.A."/>
            <person name="Yadav M."/>
            <person name="Pandit A."/>
            <person name="Bhargava A."/>
            <person name="Sureshbabu K."/>
            <person name="Batra K."/>
            <person name="Sharma T.R."/>
            <person name="Mohapatra T."/>
            <person name="Singh N.K."/>
            <person name="Messing J."/>
            <person name="Nelson A.B."/>
            <person name="Fuks G."/>
            <person name="Kavchok S."/>
            <person name="Keizer G."/>
            <person name="Linton E."/>
            <person name="Llaca V."/>
            <person name="Song R."/>
            <person name="Tanyolac B."/>
            <person name="Young S."/>
            <person name="Ho-Il K."/>
            <person name="Hahn J.H."/>
            <person name="Sangsakoo G."/>
            <person name="Vanavichit A."/>
            <person name="de Mattos Luiz.A.T."/>
            <person name="Zimmer P.D."/>
            <person name="Malone G."/>
            <person name="Dellagostin O."/>
            <person name="de Oliveira A.C."/>
            <person name="Bevan M."/>
            <person name="Bancroft I."/>
            <person name="Minx P."/>
            <person name="Cordum H."/>
            <person name="Wilson R."/>
            <person name="Cheng Z."/>
            <person name="Jin W."/>
            <person name="Jiang J."/>
            <person name="Leong S.A."/>
            <person name="Iwama H."/>
            <person name="Gojobori T."/>
            <person name="Itoh T."/>
            <person name="Niimura Y."/>
            <person name="Fujii Y."/>
            <person name="Habara T."/>
            <person name="Sakai H."/>
            <person name="Sato Y."/>
            <person name="Wilson G."/>
            <person name="Kumar K."/>
            <person name="McCouch S."/>
            <person name="Juretic N."/>
            <person name="Hoen D."/>
            <person name="Wright S."/>
            <person name="Bruskiewich R."/>
            <person name="Bureau T."/>
            <person name="Miyao A."/>
            <person name="Hirochika H."/>
            <person name="Nishikawa T."/>
            <person name="Kadowaki K."/>
            <person name="Sugiura M."/>
            <person name="Burr B."/>
            <person name="Sasaki T."/>
        </authorList>
    </citation>
    <scope>NUCLEOTIDE SEQUENCE [LARGE SCALE GENOMIC DNA]</scope>
    <source>
        <strain evidence="2">cv. Nipponbare</strain>
    </source>
</reference>
<evidence type="ECO:0000313" key="1">
    <source>
        <dbReference type="EMBL" id="BAT05152.1"/>
    </source>
</evidence>
<dbReference type="Proteomes" id="UP000059680">
    <property type="component" value="Chromosome 8"/>
</dbReference>
<evidence type="ECO:0000313" key="2">
    <source>
        <dbReference type="Proteomes" id="UP000059680"/>
    </source>
</evidence>
<accession>A0A0P0XFX6</accession>
<proteinExistence type="predicted"/>
<keyword evidence="2" id="KW-1185">Reference proteome</keyword>